<evidence type="ECO:0000259" key="3">
    <source>
        <dbReference type="PROSITE" id="PS50943"/>
    </source>
</evidence>
<feature type="transmembrane region" description="Helical" evidence="2">
    <location>
        <begin position="139"/>
        <end position="161"/>
    </location>
</feature>
<dbReference type="PANTHER" id="PTHR46558:SF13">
    <property type="entry name" value="HTH-TYPE TRANSCRIPTIONAL REGULATOR IMMR"/>
    <property type="match status" value="1"/>
</dbReference>
<organism evidence="4 5">
    <name type="scientific">Fructilactobacillus hinvesii</name>
    <dbReference type="NCBI Taxonomy" id="2940300"/>
    <lineage>
        <taxon>Bacteria</taxon>
        <taxon>Bacillati</taxon>
        <taxon>Bacillota</taxon>
        <taxon>Bacilli</taxon>
        <taxon>Lactobacillales</taxon>
        <taxon>Lactobacillaceae</taxon>
        <taxon>Fructilactobacillus</taxon>
    </lineage>
</organism>
<dbReference type="InterPro" id="IPR010982">
    <property type="entry name" value="Lambda_DNA-bd_dom_sf"/>
</dbReference>
<sequence length="196" mass="22225">MDLGTKLITLRKQHQLTQSQLADQIHVSRKTISNWENQRSTPDLDSLNLLCELYQVPLDYFAANHPNPTQPVVKSNRWHRWGLAGSYGANLLLVALSIYNLFAVGPSHLYFVTPMMVFNFCIFFVLHPHNGSQLKQNHFAIVTISLVVFTFSMLAELGIILEVQQMNLTLGNCFGLLIHGVTLAVGFIIMLFLWKN</sequence>
<dbReference type="Pfam" id="PF01381">
    <property type="entry name" value="HTH_3"/>
    <property type="match status" value="1"/>
</dbReference>
<keyword evidence="2" id="KW-0472">Membrane</keyword>
<keyword evidence="2" id="KW-1133">Transmembrane helix</keyword>
<dbReference type="RefSeq" id="WP_252797671.1">
    <property type="nucleotide sequence ID" value="NZ_CP097118.1"/>
</dbReference>
<protein>
    <submittedName>
        <fullName evidence="4">Helix-turn-helix domain-containing protein</fullName>
    </submittedName>
</protein>
<reference evidence="4" key="1">
    <citation type="submission" date="2022-05" db="EMBL/GenBank/DDBJ databases">
        <authorList>
            <person name="Oliphant S.A."/>
            <person name="Watson-Haigh N.S."/>
            <person name="Sumby K.M."/>
            <person name="Gardner J.M."/>
            <person name="Jiranek V."/>
        </authorList>
    </citation>
    <scope>NUCLEOTIDE SEQUENCE</scope>
    <source>
        <strain evidence="4">KI11_C11</strain>
    </source>
</reference>
<evidence type="ECO:0000256" key="2">
    <source>
        <dbReference type="SAM" id="Phobius"/>
    </source>
</evidence>
<feature type="domain" description="HTH cro/C1-type" evidence="3">
    <location>
        <begin position="7"/>
        <end position="61"/>
    </location>
</feature>
<dbReference type="SUPFAM" id="SSF47413">
    <property type="entry name" value="lambda repressor-like DNA-binding domains"/>
    <property type="match status" value="1"/>
</dbReference>
<dbReference type="CDD" id="cd00093">
    <property type="entry name" value="HTH_XRE"/>
    <property type="match status" value="1"/>
</dbReference>
<evidence type="ECO:0000256" key="1">
    <source>
        <dbReference type="ARBA" id="ARBA00023125"/>
    </source>
</evidence>
<proteinExistence type="predicted"/>
<dbReference type="InterPro" id="IPR001387">
    <property type="entry name" value="Cro/C1-type_HTH"/>
</dbReference>
<feature type="transmembrane region" description="Helical" evidence="2">
    <location>
        <begin position="173"/>
        <end position="194"/>
    </location>
</feature>
<dbReference type="PANTHER" id="PTHR46558">
    <property type="entry name" value="TRACRIPTIONAL REGULATORY PROTEIN-RELATED-RELATED"/>
    <property type="match status" value="1"/>
</dbReference>
<dbReference type="PROSITE" id="PS50943">
    <property type="entry name" value="HTH_CROC1"/>
    <property type="match status" value="1"/>
</dbReference>
<gene>
    <name evidence="4" type="ORF">M3M39_02595</name>
</gene>
<evidence type="ECO:0000313" key="5">
    <source>
        <dbReference type="Proteomes" id="UP001057025"/>
    </source>
</evidence>
<dbReference type="Gene3D" id="1.10.260.40">
    <property type="entry name" value="lambda repressor-like DNA-binding domains"/>
    <property type="match status" value="1"/>
</dbReference>
<keyword evidence="1" id="KW-0238">DNA-binding</keyword>
<keyword evidence="2" id="KW-0812">Transmembrane</keyword>
<keyword evidence="5" id="KW-1185">Reference proteome</keyword>
<dbReference type="Proteomes" id="UP001057025">
    <property type="component" value="Chromosome"/>
</dbReference>
<name>A0ABY5BUP4_9LACO</name>
<dbReference type="EMBL" id="CP097118">
    <property type="protein sequence ID" value="USS88385.1"/>
    <property type="molecule type" value="Genomic_DNA"/>
</dbReference>
<evidence type="ECO:0000313" key="4">
    <source>
        <dbReference type="EMBL" id="USS88385.1"/>
    </source>
</evidence>
<dbReference type="SMART" id="SM00530">
    <property type="entry name" value="HTH_XRE"/>
    <property type="match status" value="1"/>
</dbReference>
<accession>A0ABY5BUP4</accession>
<feature type="transmembrane region" description="Helical" evidence="2">
    <location>
        <begin position="108"/>
        <end position="127"/>
    </location>
</feature>
<feature type="transmembrane region" description="Helical" evidence="2">
    <location>
        <begin position="81"/>
        <end position="102"/>
    </location>
</feature>